<keyword evidence="8 12" id="KW-0915">Sodium</keyword>
<proteinExistence type="inferred from homology"/>
<evidence type="ECO:0000259" key="14">
    <source>
        <dbReference type="Pfam" id="PF13462"/>
    </source>
</evidence>
<evidence type="ECO:0000256" key="5">
    <source>
        <dbReference type="ARBA" id="ARBA00022475"/>
    </source>
</evidence>
<keyword evidence="10 12" id="KW-0472">Membrane</keyword>
<feature type="transmembrane region" description="Helical" evidence="12">
    <location>
        <begin position="408"/>
        <end position="428"/>
    </location>
</feature>
<dbReference type="NCBIfam" id="TIGR00773">
    <property type="entry name" value="NhaA"/>
    <property type="match status" value="1"/>
</dbReference>
<comment type="similarity">
    <text evidence="12">Belongs to the NhaA Na(+)/H(+) (TC 2.A.33) antiporter family.</text>
</comment>
<evidence type="ECO:0000256" key="7">
    <source>
        <dbReference type="ARBA" id="ARBA00022989"/>
    </source>
</evidence>
<dbReference type="Pfam" id="PF13462">
    <property type="entry name" value="Thioredoxin_4"/>
    <property type="match status" value="1"/>
</dbReference>
<evidence type="ECO:0000313" key="15">
    <source>
        <dbReference type="EMBL" id="GAA2042352.1"/>
    </source>
</evidence>
<feature type="compositionally biased region" description="Polar residues" evidence="13">
    <location>
        <begin position="1"/>
        <end position="14"/>
    </location>
</feature>
<comment type="subcellular location">
    <subcellularLocation>
        <location evidence="1">Cell inner membrane</location>
        <topology evidence="1">Multi-pass membrane protein</topology>
    </subcellularLocation>
    <subcellularLocation>
        <location evidence="12">Cell membrane</location>
        <topology evidence="12">Multi-pass membrane protein</topology>
    </subcellularLocation>
</comment>
<feature type="transmembrane region" description="Helical" evidence="12">
    <location>
        <begin position="195"/>
        <end position="214"/>
    </location>
</feature>
<reference evidence="15 16" key="1">
    <citation type="journal article" date="2019" name="Int. J. Syst. Evol. Microbiol.">
        <title>The Global Catalogue of Microorganisms (GCM) 10K type strain sequencing project: providing services to taxonomists for standard genome sequencing and annotation.</title>
        <authorList>
            <consortium name="The Broad Institute Genomics Platform"/>
            <consortium name="The Broad Institute Genome Sequencing Center for Infectious Disease"/>
            <person name="Wu L."/>
            <person name="Ma J."/>
        </authorList>
    </citation>
    <scope>NUCLEOTIDE SEQUENCE [LARGE SCALE GENOMIC DNA]</scope>
    <source>
        <strain evidence="15 16">JCM 15672</strain>
    </source>
</reference>
<evidence type="ECO:0000256" key="1">
    <source>
        <dbReference type="ARBA" id="ARBA00004429"/>
    </source>
</evidence>
<dbReference type="InterPro" id="IPR004670">
    <property type="entry name" value="NhaA"/>
</dbReference>
<dbReference type="EMBL" id="BAAAPW010000005">
    <property type="protein sequence ID" value="GAA2042352.1"/>
    <property type="molecule type" value="Genomic_DNA"/>
</dbReference>
<feature type="transmembrane region" description="Helical" evidence="12">
    <location>
        <begin position="69"/>
        <end position="90"/>
    </location>
</feature>
<evidence type="ECO:0000256" key="13">
    <source>
        <dbReference type="SAM" id="MobiDB-lite"/>
    </source>
</evidence>
<dbReference type="Proteomes" id="UP001501196">
    <property type="component" value="Unassembled WGS sequence"/>
</dbReference>
<dbReference type="PANTHER" id="PTHR30341">
    <property type="entry name" value="SODIUM ION/PROTON ANTIPORTER NHAA-RELATED"/>
    <property type="match status" value="1"/>
</dbReference>
<comment type="similarity">
    <text evidence="2">In the N-terminal section; belongs to the NhaA Na(+)/H(+) (TC 2.A.33) antiporter family.</text>
</comment>
<gene>
    <name evidence="12" type="primary">nhaA</name>
    <name evidence="15" type="ORF">GCM10009819_30940</name>
</gene>
<keyword evidence="11 12" id="KW-0739">Sodium transport</keyword>
<dbReference type="Pfam" id="PF06965">
    <property type="entry name" value="Na_H_antiport_1"/>
    <property type="match status" value="1"/>
</dbReference>
<evidence type="ECO:0000313" key="16">
    <source>
        <dbReference type="Proteomes" id="UP001501196"/>
    </source>
</evidence>
<evidence type="ECO:0000256" key="12">
    <source>
        <dbReference type="HAMAP-Rule" id="MF_01844"/>
    </source>
</evidence>
<comment type="catalytic activity">
    <reaction evidence="12">
        <text>Na(+)(in) + 2 H(+)(out) = Na(+)(out) + 2 H(+)(in)</text>
        <dbReference type="Rhea" id="RHEA:29251"/>
        <dbReference type="ChEBI" id="CHEBI:15378"/>
        <dbReference type="ChEBI" id="CHEBI:29101"/>
    </reaction>
</comment>
<feature type="transmembrane region" description="Helical" evidence="12">
    <location>
        <begin position="375"/>
        <end position="396"/>
    </location>
</feature>
<evidence type="ECO:0000256" key="3">
    <source>
        <dbReference type="ARBA" id="ARBA00022448"/>
    </source>
</evidence>
<dbReference type="PANTHER" id="PTHR30341:SF0">
    <property type="entry name" value="NA(+)_H(+) ANTIPORTER NHAA"/>
    <property type="match status" value="1"/>
</dbReference>
<evidence type="ECO:0000256" key="4">
    <source>
        <dbReference type="ARBA" id="ARBA00022449"/>
    </source>
</evidence>
<feature type="transmembrane region" description="Helical" evidence="12">
    <location>
        <begin position="110"/>
        <end position="132"/>
    </location>
</feature>
<accession>A0ABN2URT8</accession>
<evidence type="ECO:0000256" key="10">
    <source>
        <dbReference type="ARBA" id="ARBA00023136"/>
    </source>
</evidence>
<evidence type="ECO:0000256" key="9">
    <source>
        <dbReference type="ARBA" id="ARBA00023065"/>
    </source>
</evidence>
<feature type="transmembrane region" description="Helical" evidence="12">
    <location>
        <begin position="29"/>
        <end position="49"/>
    </location>
</feature>
<dbReference type="Gene3D" id="1.20.1530.10">
    <property type="entry name" value="Na+/H+ antiporter like domain"/>
    <property type="match status" value="1"/>
</dbReference>
<dbReference type="SUPFAM" id="SSF52833">
    <property type="entry name" value="Thioredoxin-like"/>
    <property type="match status" value="1"/>
</dbReference>
<protein>
    <recommendedName>
        <fullName evidence="12">Na(+)/H(+) antiporter NhaA</fullName>
    </recommendedName>
    <alternativeName>
        <fullName evidence="12">Sodium/proton antiporter NhaA</fullName>
    </alternativeName>
</protein>
<feature type="transmembrane region" description="Helical" evidence="12">
    <location>
        <begin position="221"/>
        <end position="254"/>
    </location>
</feature>
<feature type="transmembrane region" description="Helical" evidence="12">
    <location>
        <begin position="301"/>
        <end position="322"/>
    </location>
</feature>
<feature type="region of interest" description="Disordered" evidence="13">
    <location>
        <begin position="1"/>
        <end position="21"/>
    </location>
</feature>
<feature type="transmembrane region" description="Helical" evidence="12">
    <location>
        <begin position="334"/>
        <end position="363"/>
    </location>
</feature>
<evidence type="ECO:0000256" key="2">
    <source>
        <dbReference type="ARBA" id="ARBA00007006"/>
    </source>
</evidence>
<dbReference type="HAMAP" id="MF_01844">
    <property type="entry name" value="NhaA"/>
    <property type="match status" value="1"/>
</dbReference>
<evidence type="ECO:0000256" key="8">
    <source>
        <dbReference type="ARBA" id="ARBA00023053"/>
    </source>
</evidence>
<keyword evidence="7 12" id="KW-1133">Transmembrane helix</keyword>
<comment type="function">
    <text evidence="12">Na(+)/H(+) antiporter that extrudes sodium in exchange for external protons.</text>
</comment>
<evidence type="ECO:0000256" key="6">
    <source>
        <dbReference type="ARBA" id="ARBA00022692"/>
    </source>
</evidence>
<keyword evidence="6 12" id="KW-0812">Transmembrane</keyword>
<dbReference type="RefSeq" id="WP_344376413.1">
    <property type="nucleotide sequence ID" value="NZ_BAAAPW010000005.1"/>
</dbReference>
<keyword evidence="3 12" id="KW-0813">Transport</keyword>
<feature type="transmembrane region" description="Helical" evidence="12">
    <location>
        <begin position="170"/>
        <end position="189"/>
    </location>
</feature>
<feature type="compositionally biased region" description="Low complexity" evidence="13">
    <location>
        <begin position="615"/>
        <end position="627"/>
    </location>
</feature>
<comment type="caution">
    <text evidence="15">The sequence shown here is derived from an EMBL/GenBank/DDBJ whole genome shotgun (WGS) entry which is preliminary data.</text>
</comment>
<sequence>MSAQAPAPDTTTSGAHRKVRLRRGSSDRAAAALLLTGTVLAILWANSPWGWTYEAFWETDLDIGLGDWQFHATLHDVVNDMLMTFFFFVVGLEVKREFTIGELTDRSRAIVPIVAAVAGLVVPALLFVVIALPTDEVHAWGIVISTDTAFLLGALAIIGPRFPARLRTFLLTLAVVDDVGALLAIGMFYNSGLDPMPLAFAAVLMVLIALVRFLRAGRGLAYAVLGVALWGAIATAGIHPTLAGVAVALLIPVFPPRRIEVERTAELTRAFRESPNAQYAAAVNRSLRESLSINDRLQAEWGPYVAFLVLPIFALANAGVHLDAETLGAAFTSPLTWAIIAGLVVGKFVGITGATAIVVASGLGKLAPGLRMPRIAGGAALSGIGFTISLFIVGIAITDAETQDFARVGVLTASVISFLLGWAVFVIADRVWPPEPVGKKLVRPFDPERDHYRGRIDAPYQIVEYGDFECPFCSRATGSIDAVLEHFGDDVLWIWRHLPLESVHPHAKLAAQAYEAAALQGRFLDMSRALFEHQDALEPDDLCRYAKDLGLDVDRFLADLRSPAVVRRVEDDQIDAELMDLHSTPTFFVGGKRHIGPWDSRSLIRGLEASVRAAPAAETAPDVAPGAATGGAGAH</sequence>
<name>A0ABN2URT8_9MICO</name>
<evidence type="ECO:0000256" key="11">
    <source>
        <dbReference type="ARBA" id="ARBA00023201"/>
    </source>
</evidence>
<dbReference type="Gene3D" id="3.40.30.10">
    <property type="entry name" value="Glutaredoxin"/>
    <property type="match status" value="1"/>
</dbReference>
<dbReference type="InterPro" id="IPR012336">
    <property type="entry name" value="Thioredoxin-like_fold"/>
</dbReference>
<dbReference type="InterPro" id="IPR023171">
    <property type="entry name" value="Na/H_antiporter_dom_sf"/>
</dbReference>
<keyword evidence="9 12" id="KW-0406">Ion transport</keyword>
<organism evidence="15 16">
    <name type="scientific">Agromyces tropicus</name>
    <dbReference type="NCBI Taxonomy" id="555371"/>
    <lineage>
        <taxon>Bacteria</taxon>
        <taxon>Bacillati</taxon>
        <taxon>Actinomycetota</taxon>
        <taxon>Actinomycetes</taxon>
        <taxon>Micrococcales</taxon>
        <taxon>Microbacteriaceae</taxon>
        <taxon>Agromyces</taxon>
    </lineage>
</organism>
<feature type="region of interest" description="Disordered" evidence="13">
    <location>
        <begin position="615"/>
        <end position="635"/>
    </location>
</feature>
<keyword evidence="16" id="KW-1185">Reference proteome</keyword>
<feature type="domain" description="Thioredoxin-like fold" evidence="14">
    <location>
        <begin position="449"/>
        <end position="601"/>
    </location>
</feature>
<dbReference type="InterPro" id="IPR036249">
    <property type="entry name" value="Thioredoxin-like_sf"/>
</dbReference>
<keyword evidence="5 12" id="KW-1003">Cell membrane</keyword>
<feature type="transmembrane region" description="Helical" evidence="12">
    <location>
        <begin position="138"/>
        <end position="158"/>
    </location>
</feature>
<keyword evidence="4 12" id="KW-0050">Antiport</keyword>